<dbReference type="Gene3D" id="3.40.50.2000">
    <property type="entry name" value="Glycogen Phosphorylase B"/>
    <property type="match status" value="2"/>
</dbReference>
<reference evidence="4" key="1">
    <citation type="submission" date="2018-05" db="EMBL/GenBank/DDBJ databases">
        <authorList>
            <person name="Lanie J.A."/>
            <person name="Ng W.-L."/>
            <person name="Kazmierczak K.M."/>
            <person name="Andrzejewski T.M."/>
            <person name="Davidsen T.M."/>
            <person name="Wayne K.J."/>
            <person name="Tettelin H."/>
            <person name="Glass J.I."/>
            <person name="Rusch D."/>
            <person name="Podicherti R."/>
            <person name="Tsui H.-C.T."/>
            <person name="Winkler M.E."/>
        </authorList>
    </citation>
    <scope>NUCLEOTIDE SEQUENCE</scope>
</reference>
<dbReference type="PANTHER" id="PTHR46401">
    <property type="entry name" value="GLYCOSYLTRANSFERASE WBBK-RELATED"/>
    <property type="match status" value="1"/>
</dbReference>
<sequence>MRICLVSHSFFPAIFYGGPIFATWGLSKKIANNNVNVYVSTTNANGNVKLDILTNKYIQKDENLFVKYYNEQIIHKFSFSFLLGIWTDIKKSDLIYIQYLFHYTVFLALISSLIQNKKIIICPRGSFSSFTLNNRLKYIKSFWLRFFVKPFANKISWHASSYLEVDDIRNHLPKTKIIEVNDGIDFESFQNAKKIDKCDLVKKFAKIRFDKVSEVIFSMGRLHKIKRFDILIEAFFLYKQGNKKAKLLIAGGDDGAKKELSKQIKKLKLEDSVFLIGMVNFKEKKELLSNCSVFCLASECESFGIVIAEALACGTPVIVSDKTPWKLVKNKKIGIFAENKIRSFFQSLKQIETLKILPSNCRNYVRDFLDWEIVSETFIKSFLIKK</sequence>
<evidence type="ECO:0000256" key="2">
    <source>
        <dbReference type="SAM" id="Phobius"/>
    </source>
</evidence>
<keyword evidence="1" id="KW-0808">Transferase</keyword>
<dbReference type="EMBL" id="UINC01040040">
    <property type="protein sequence ID" value="SVB39363.1"/>
    <property type="molecule type" value="Genomic_DNA"/>
</dbReference>
<organism evidence="4">
    <name type="scientific">marine metagenome</name>
    <dbReference type="NCBI Taxonomy" id="408172"/>
    <lineage>
        <taxon>unclassified sequences</taxon>
        <taxon>metagenomes</taxon>
        <taxon>ecological metagenomes</taxon>
    </lineage>
</organism>
<evidence type="ECO:0000256" key="1">
    <source>
        <dbReference type="ARBA" id="ARBA00022679"/>
    </source>
</evidence>
<dbReference type="Pfam" id="PF00534">
    <property type="entry name" value="Glycos_transf_1"/>
    <property type="match status" value="1"/>
</dbReference>
<dbReference type="GO" id="GO:0016757">
    <property type="term" value="F:glycosyltransferase activity"/>
    <property type="evidence" value="ECO:0007669"/>
    <property type="project" value="InterPro"/>
</dbReference>
<dbReference type="SUPFAM" id="SSF53756">
    <property type="entry name" value="UDP-Glycosyltransferase/glycogen phosphorylase"/>
    <property type="match status" value="1"/>
</dbReference>
<protein>
    <recommendedName>
        <fullName evidence="3">Glycosyl transferase family 1 domain-containing protein</fullName>
    </recommendedName>
</protein>
<keyword evidence="2" id="KW-1133">Transmembrane helix</keyword>
<keyword evidence="2" id="KW-0812">Transmembrane</keyword>
<keyword evidence="2" id="KW-0472">Membrane</keyword>
<name>A0A382DP09_9ZZZZ</name>
<dbReference type="PANTHER" id="PTHR46401:SF2">
    <property type="entry name" value="GLYCOSYLTRANSFERASE WBBK-RELATED"/>
    <property type="match status" value="1"/>
</dbReference>
<dbReference type="InterPro" id="IPR001296">
    <property type="entry name" value="Glyco_trans_1"/>
</dbReference>
<gene>
    <name evidence="4" type="ORF">METZ01_LOCUS192217</name>
</gene>
<feature type="domain" description="Glycosyl transferase family 1" evidence="3">
    <location>
        <begin position="203"/>
        <end position="366"/>
    </location>
</feature>
<dbReference type="AlphaFoldDB" id="A0A382DP09"/>
<dbReference type="GO" id="GO:0009103">
    <property type="term" value="P:lipopolysaccharide biosynthetic process"/>
    <property type="evidence" value="ECO:0007669"/>
    <property type="project" value="TreeGrafter"/>
</dbReference>
<proteinExistence type="predicted"/>
<feature type="transmembrane region" description="Helical" evidence="2">
    <location>
        <begin position="94"/>
        <end position="114"/>
    </location>
</feature>
<accession>A0A382DP09</accession>
<evidence type="ECO:0000313" key="4">
    <source>
        <dbReference type="EMBL" id="SVB39363.1"/>
    </source>
</evidence>
<evidence type="ECO:0000259" key="3">
    <source>
        <dbReference type="Pfam" id="PF00534"/>
    </source>
</evidence>